<sequence>METNYAPLFRPISLMYGQLIAILLCSSTMFRMHNLLLTKKKRELSEYKAIDIITDYFPLLFQTTQKTPKSYQRSSFACSTSYSETGENPTVIRKKRSLIS</sequence>
<dbReference type="eggNOG" id="COG3385">
    <property type="taxonomic scope" value="Bacteria"/>
</dbReference>
<dbReference type="AlphaFoldDB" id="U1WYP4"/>
<dbReference type="HOGENOM" id="CLU_2299840_0_0_9"/>
<accession>U1WYP4</accession>
<dbReference type="EMBL" id="AWSJ01000248">
    <property type="protein sequence ID" value="ERI07785.1"/>
    <property type="molecule type" value="Genomic_DNA"/>
</dbReference>
<organism evidence="2 3">
    <name type="scientific">Aneurinibacillus aneurinilyticus ATCC 12856</name>
    <dbReference type="NCBI Taxonomy" id="649747"/>
    <lineage>
        <taxon>Bacteria</taxon>
        <taxon>Bacillati</taxon>
        <taxon>Bacillota</taxon>
        <taxon>Bacilli</taxon>
        <taxon>Bacillales</taxon>
        <taxon>Paenibacillaceae</taxon>
        <taxon>Aneurinibacillus group</taxon>
        <taxon>Aneurinibacillus</taxon>
    </lineage>
</organism>
<proteinExistence type="predicted"/>
<dbReference type="Proteomes" id="UP000016511">
    <property type="component" value="Unassembled WGS sequence"/>
</dbReference>
<name>U1WYP4_ANEAE</name>
<evidence type="ECO:0000313" key="3">
    <source>
        <dbReference type="Proteomes" id="UP000016511"/>
    </source>
</evidence>
<keyword evidence="3" id="KW-1185">Reference proteome</keyword>
<protein>
    <submittedName>
        <fullName evidence="2">Uncharacterized protein</fullName>
    </submittedName>
</protein>
<keyword evidence="1" id="KW-0812">Transmembrane</keyword>
<evidence type="ECO:0000256" key="1">
    <source>
        <dbReference type="SAM" id="Phobius"/>
    </source>
</evidence>
<gene>
    <name evidence="2" type="ORF">HMPREF0083_04134</name>
</gene>
<reference evidence="2 3" key="1">
    <citation type="submission" date="2013-08" db="EMBL/GenBank/DDBJ databases">
        <authorList>
            <person name="Weinstock G."/>
            <person name="Sodergren E."/>
            <person name="Wylie T."/>
            <person name="Fulton L."/>
            <person name="Fulton R."/>
            <person name="Fronick C."/>
            <person name="O'Laughlin M."/>
            <person name="Godfrey J."/>
            <person name="Miner T."/>
            <person name="Herter B."/>
            <person name="Appelbaum E."/>
            <person name="Cordes M."/>
            <person name="Lek S."/>
            <person name="Wollam A."/>
            <person name="Pepin K.H."/>
            <person name="Palsikar V.B."/>
            <person name="Mitreva M."/>
            <person name="Wilson R.K."/>
        </authorList>
    </citation>
    <scope>NUCLEOTIDE SEQUENCE [LARGE SCALE GENOMIC DNA]</scope>
    <source>
        <strain evidence="2 3">ATCC 12856</strain>
    </source>
</reference>
<evidence type="ECO:0000313" key="2">
    <source>
        <dbReference type="EMBL" id="ERI07785.1"/>
    </source>
</evidence>
<keyword evidence="1" id="KW-1133">Transmembrane helix</keyword>
<feature type="transmembrane region" description="Helical" evidence="1">
    <location>
        <begin position="12"/>
        <end position="32"/>
    </location>
</feature>
<comment type="caution">
    <text evidence="2">The sequence shown here is derived from an EMBL/GenBank/DDBJ whole genome shotgun (WGS) entry which is preliminary data.</text>
</comment>
<keyword evidence="1" id="KW-0472">Membrane</keyword>